<evidence type="ECO:0000259" key="7">
    <source>
        <dbReference type="Pfam" id="PF03711"/>
    </source>
</evidence>
<dbReference type="GO" id="GO:0016831">
    <property type="term" value="F:carboxy-lyase activity"/>
    <property type="evidence" value="ECO:0007669"/>
    <property type="project" value="UniProtKB-KW"/>
</dbReference>
<dbReference type="Gene3D" id="3.40.640.10">
    <property type="entry name" value="Type I PLP-dependent aspartate aminotransferase-like (Major domain)"/>
    <property type="match status" value="1"/>
</dbReference>
<evidence type="ECO:0000256" key="3">
    <source>
        <dbReference type="ARBA" id="ARBA00022793"/>
    </source>
</evidence>
<dbReference type="EMBL" id="JARYMX010000002">
    <property type="protein sequence ID" value="KAJ9560981.1"/>
    <property type="molecule type" value="Genomic_DNA"/>
</dbReference>
<evidence type="ECO:0000259" key="6">
    <source>
        <dbReference type="Pfam" id="PF01276"/>
    </source>
</evidence>
<evidence type="ECO:0000313" key="8">
    <source>
        <dbReference type="EMBL" id="KAJ9560981.1"/>
    </source>
</evidence>
<dbReference type="SUPFAM" id="SSF53383">
    <property type="entry name" value="PLP-dependent transferases"/>
    <property type="match status" value="1"/>
</dbReference>
<comment type="cofactor">
    <cofactor evidence="1">
        <name>pyridoxal 5'-phosphate</name>
        <dbReference type="ChEBI" id="CHEBI:597326"/>
    </cofactor>
</comment>
<dbReference type="InterPro" id="IPR000310">
    <property type="entry name" value="Orn/Lys/Arg_deCO2ase_major_dom"/>
</dbReference>
<evidence type="ECO:0000313" key="9">
    <source>
        <dbReference type="Proteomes" id="UP001172457"/>
    </source>
</evidence>
<evidence type="ECO:0000256" key="1">
    <source>
        <dbReference type="ARBA" id="ARBA00001933"/>
    </source>
</evidence>
<dbReference type="Gene3D" id="3.90.100.10">
    <property type="entry name" value="Orn/Lys/Arg decarboxylase, C-terminal domain"/>
    <property type="match status" value="1"/>
</dbReference>
<keyword evidence="5" id="KW-0456">Lyase</keyword>
<dbReference type="InterPro" id="IPR015421">
    <property type="entry name" value="PyrdxlP-dep_Trfase_major"/>
</dbReference>
<evidence type="ECO:0000256" key="4">
    <source>
        <dbReference type="ARBA" id="ARBA00022898"/>
    </source>
</evidence>
<dbReference type="Pfam" id="PF01276">
    <property type="entry name" value="OKR_DC_1"/>
    <property type="match status" value="1"/>
</dbReference>
<protein>
    <recommendedName>
        <fullName evidence="10">Arginine decarboxylase</fullName>
    </recommendedName>
</protein>
<proteinExistence type="inferred from homology"/>
<comment type="similarity">
    <text evidence="2">Belongs to the Orn/Lys/Arg decarboxylase class-I family.</text>
</comment>
<dbReference type="Pfam" id="PF03711">
    <property type="entry name" value="OKR_DC_1_C"/>
    <property type="match status" value="1"/>
</dbReference>
<dbReference type="InterPro" id="IPR015424">
    <property type="entry name" value="PyrdxlP-dep_Trfase"/>
</dbReference>
<reference evidence="8" key="1">
    <citation type="submission" date="2023-03" db="EMBL/GenBank/DDBJ databases">
        <title>Chromosome-scale reference genome and RAD-based genetic map of yellow starthistle (Centaurea solstitialis) reveal putative structural variation and QTLs associated with invader traits.</title>
        <authorList>
            <person name="Reatini B."/>
            <person name="Cang F.A."/>
            <person name="Jiang Q."/>
            <person name="Mckibben M.T.W."/>
            <person name="Barker M.S."/>
            <person name="Rieseberg L.H."/>
            <person name="Dlugosch K.M."/>
        </authorList>
    </citation>
    <scope>NUCLEOTIDE SEQUENCE</scope>
    <source>
        <strain evidence="8">CAN-66</strain>
        <tissue evidence="8">Leaf</tissue>
    </source>
</reference>
<evidence type="ECO:0000256" key="2">
    <source>
        <dbReference type="ARBA" id="ARBA00010671"/>
    </source>
</evidence>
<dbReference type="InterPro" id="IPR052357">
    <property type="entry name" value="Orn_Lys_Arg_decarboxylase-I"/>
</dbReference>
<organism evidence="8 9">
    <name type="scientific">Centaurea solstitialis</name>
    <name type="common">yellow star-thistle</name>
    <dbReference type="NCBI Taxonomy" id="347529"/>
    <lineage>
        <taxon>Eukaryota</taxon>
        <taxon>Viridiplantae</taxon>
        <taxon>Streptophyta</taxon>
        <taxon>Embryophyta</taxon>
        <taxon>Tracheophyta</taxon>
        <taxon>Spermatophyta</taxon>
        <taxon>Magnoliopsida</taxon>
        <taxon>eudicotyledons</taxon>
        <taxon>Gunneridae</taxon>
        <taxon>Pentapetalae</taxon>
        <taxon>asterids</taxon>
        <taxon>campanulids</taxon>
        <taxon>Asterales</taxon>
        <taxon>Asteraceae</taxon>
        <taxon>Carduoideae</taxon>
        <taxon>Cardueae</taxon>
        <taxon>Centaureinae</taxon>
        <taxon>Centaurea</taxon>
    </lineage>
</organism>
<accession>A0AA38TSX2</accession>
<keyword evidence="9" id="KW-1185">Reference proteome</keyword>
<gene>
    <name evidence="8" type="ORF">OSB04_006141</name>
</gene>
<dbReference type="Proteomes" id="UP001172457">
    <property type="component" value="Chromosome 2"/>
</dbReference>
<comment type="caution">
    <text evidence="8">The sequence shown here is derived from an EMBL/GenBank/DDBJ whole genome shotgun (WGS) entry which is preliminary data.</text>
</comment>
<keyword evidence="4" id="KW-0663">Pyridoxal phosphate</keyword>
<dbReference type="SUPFAM" id="SSF55904">
    <property type="entry name" value="Ornithine decarboxylase C-terminal domain"/>
    <property type="match status" value="1"/>
</dbReference>
<dbReference type="PANTHER" id="PTHR43277">
    <property type="entry name" value="ARGININE DECARBOXYLASE"/>
    <property type="match status" value="1"/>
</dbReference>
<name>A0AA38TSX2_9ASTR</name>
<dbReference type="PANTHER" id="PTHR43277:SF4">
    <property type="entry name" value="ARGININE DECARBOXYLASE"/>
    <property type="match status" value="1"/>
</dbReference>
<feature type="domain" description="Orn/Lys/Arg decarboxylase C-terminal" evidence="7">
    <location>
        <begin position="398"/>
        <end position="448"/>
    </location>
</feature>
<keyword evidence="3" id="KW-0210">Decarboxylase</keyword>
<evidence type="ECO:0000256" key="5">
    <source>
        <dbReference type="ARBA" id="ARBA00023239"/>
    </source>
</evidence>
<dbReference type="InterPro" id="IPR036633">
    <property type="entry name" value="Prn/Lys/Arg_de-COase_C_sf"/>
</dbReference>
<dbReference type="InterPro" id="IPR008286">
    <property type="entry name" value="Prn/Lys/Arg_de-COase_C"/>
</dbReference>
<feature type="domain" description="Orn/Lys/Arg decarboxylases family 1 pyridoxal-P attachment site" evidence="6">
    <location>
        <begin position="53"/>
        <end position="194"/>
    </location>
</feature>
<dbReference type="AlphaFoldDB" id="A0AA38TSX2"/>
<evidence type="ECO:0008006" key="10">
    <source>
        <dbReference type="Google" id="ProtNLM"/>
    </source>
</evidence>
<sequence>MLFFLYHFVGKKPGMPGKKQEKVRLLDNKKTVKDNTVISHSQDSEHHKHLPPVSALKASAEQNVARFHFPGHNGGRAAPSSLSSLIGVEPFLHDFTTTIPGLDNLSAPKGPILDAQKQAAKLFGATETWFLVGGTTCGIHASIMATCSPGDTLILPRNSHISAFSSMVLSGAIPKYVTPEYDVDWDIVCGITRSHASEVLFFWLLCMLCLRSACTTSLGIELIPSLCMNGMWRRQSENWTLKVEKRLQLSSSLLSRCCKGSNKPKPRNPFFNKAVDIALEGKDLIEKIPGITVLNFGTFSDVLGSDPLQITIGVWKLGISGFEADNILYEDYGVVSELIGTHSITFVINLGTSREDVLRLVSGFNHLSQTHNSIGLKEGKPNGILQPFIESSGGMRLSPRDAFFASKKKVSFEESIGRICGELICPYPPGIPLLIPGEVITEEAASYLVEVKKKGGFVTGAYDSSLFSIVVCS</sequence>